<evidence type="ECO:0000256" key="3">
    <source>
        <dbReference type="ARBA" id="ARBA00022475"/>
    </source>
</evidence>
<evidence type="ECO:0000256" key="11">
    <source>
        <dbReference type="ARBA" id="ARBA00022984"/>
    </source>
</evidence>
<evidence type="ECO:0000256" key="6">
    <source>
        <dbReference type="ARBA" id="ARBA00022676"/>
    </source>
</evidence>
<gene>
    <name evidence="22" type="ORF">C683_0529</name>
</gene>
<evidence type="ECO:0000256" key="19">
    <source>
        <dbReference type="SAM" id="Phobius"/>
    </source>
</evidence>
<dbReference type="GO" id="GO:0008658">
    <property type="term" value="F:penicillin binding"/>
    <property type="evidence" value="ECO:0007669"/>
    <property type="project" value="InterPro"/>
</dbReference>
<keyword evidence="5" id="KW-0645">Protease</keyword>
<comment type="catalytic activity">
    <reaction evidence="17">
        <text>[GlcNAc-(1-&gt;4)-Mur2Ac(oyl-L-Ala-gamma-D-Glu-L-Lys-D-Ala-D-Ala)](n)-di-trans,octa-cis-undecaprenyl diphosphate + beta-D-GlcNAc-(1-&gt;4)-Mur2Ac(oyl-L-Ala-gamma-D-Glu-L-Lys-D-Ala-D-Ala)-di-trans,octa-cis-undecaprenyl diphosphate = [GlcNAc-(1-&gt;4)-Mur2Ac(oyl-L-Ala-gamma-D-Glu-L-Lys-D-Ala-D-Ala)](n+1)-di-trans,octa-cis-undecaprenyl diphosphate + di-trans,octa-cis-undecaprenyl diphosphate + H(+)</text>
        <dbReference type="Rhea" id="RHEA:23708"/>
        <dbReference type="Rhea" id="RHEA-COMP:9602"/>
        <dbReference type="Rhea" id="RHEA-COMP:9603"/>
        <dbReference type="ChEBI" id="CHEBI:15378"/>
        <dbReference type="ChEBI" id="CHEBI:58405"/>
        <dbReference type="ChEBI" id="CHEBI:60033"/>
        <dbReference type="ChEBI" id="CHEBI:78435"/>
        <dbReference type="EC" id="2.4.99.28"/>
    </reaction>
</comment>
<dbReference type="GO" id="GO:0009002">
    <property type="term" value="F:serine-type D-Ala-D-Ala carboxypeptidase activity"/>
    <property type="evidence" value="ECO:0007669"/>
    <property type="project" value="UniProtKB-EC"/>
</dbReference>
<dbReference type="GO" id="GO:0030288">
    <property type="term" value="C:outer membrane-bounded periplasmic space"/>
    <property type="evidence" value="ECO:0007669"/>
    <property type="project" value="TreeGrafter"/>
</dbReference>
<evidence type="ECO:0000313" key="22">
    <source>
        <dbReference type="EMBL" id="EKU27535.1"/>
    </source>
</evidence>
<dbReference type="Proteomes" id="UP000016057">
    <property type="component" value="Unassembled WGS sequence"/>
</dbReference>
<dbReference type="InterPro" id="IPR012338">
    <property type="entry name" value="Beta-lactam/transpept-like"/>
</dbReference>
<dbReference type="RefSeq" id="WP_009489472.1">
    <property type="nucleotide sequence ID" value="NZ_AMYT01000012.1"/>
</dbReference>
<evidence type="ECO:0000256" key="12">
    <source>
        <dbReference type="ARBA" id="ARBA00022989"/>
    </source>
</evidence>
<evidence type="ECO:0000256" key="9">
    <source>
        <dbReference type="ARBA" id="ARBA00022801"/>
    </source>
</evidence>
<feature type="region of interest" description="Disordered" evidence="18">
    <location>
        <begin position="1"/>
        <end position="41"/>
    </location>
</feature>
<dbReference type="FunFam" id="1.10.3810.10:FF:000001">
    <property type="entry name" value="Penicillin-binding protein 1A"/>
    <property type="match status" value="1"/>
</dbReference>
<dbReference type="GO" id="GO:0071555">
    <property type="term" value="P:cell wall organization"/>
    <property type="evidence" value="ECO:0007669"/>
    <property type="project" value="UniProtKB-KW"/>
</dbReference>
<keyword evidence="10" id="KW-0133">Cell shape</keyword>
<dbReference type="PATRIC" id="fig|1234409.3.peg.491"/>
<evidence type="ECO:0000256" key="16">
    <source>
        <dbReference type="ARBA" id="ARBA00034000"/>
    </source>
</evidence>
<keyword evidence="14" id="KW-0511">Multifunctional enzyme</keyword>
<evidence type="ECO:0000256" key="4">
    <source>
        <dbReference type="ARBA" id="ARBA00022645"/>
    </source>
</evidence>
<dbReference type="GO" id="GO:0009252">
    <property type="term" value="P:peptidoglycan biosynthetic process"/>
    <property type="evidence" value="ECO:0007669"/>
    <property type="project" value="UniProtKB-KW"/>
</dbReference>
<dbReference type="InterPro" id="IPR001460">
    <property type="entry name" value="PCN-bd_Tpept"/>
</dbReference>
<protein>
    <submittedName>
        <fullName evidence="22">Multimodular transpeptidase-transglycosylase</fullName>
        <ecNumber evidence="22">2.4.1.129</ecNumber>
    </submittedName>
</protein>
<evidence type="ECO:0000256" key="5">
    <source>
        <dbReference type="ARBA" id="ARBA00022670"/>
    </source>
</evidence>
<dbReference type="InterPro" id="IPR001264">
    <property type="entry name" value="Glyco_trans_51"/>
</dbReference>
<keyword evidence="8 19" id="KW-0812">Transmembrane</keyword>
<keyword evidence="12 19" id="KW-1133">Transmembrane helix</keyword>
<dbReference type="Pfam" id="PF00905">
    <property type="entry name" value="Transpeptidase"/>
    <property type="match status" value="1"/>
</dbReference>
<evidence type="ECO:0000256" key="2">
    <source>
        <dbReference type="ARBA" id="ARBA00007739"/>
    </source>
</evidence>
<evidence type="ECO:0000256" key="7">
    <source>
        <dbReference type="ARBA" id="ARBA00022679"/>
    </source>
</evidence>
<dbReference type="PANTHER" id="PTHR32282:SF32">
    <property type="entry name" value="PENICILLIN-BINDING PROTEIN 2A"/>
    <property type="match status" value="1"/>
</dbReference>
<organism evidence="22 23">
    <name type="scientific">Catellicoccus marimammalium M35/04/3</name>
    <dbReference type="NCBI Taxonomy" id="1234409"/>
    <lineage>
        <taxon>Bacteria</taxon>
        <taxon>Bacillati</taxon>
        <taxon>Bacillota</taxon>
        <taxon>Bacilli</taxon>
        <taxon>Lactobacillales</taxon>
        <taxon>Enterococcaceae</taxon>
        <taxon>Catellicoccus</taxon>
    </lineage>
</organism>
<evidence type="ECO:0000256" key="10">
    <source>
        <dbReference type="ARBA" id="ARBA00022960"/>
    </source>
</evidence>
<feature type="transmembrane region" description="Helical" evidence="19">
    <location>
        <begin position="77"/>
        <end position="97"/>
    </location>
</feature>
<dbReference type="NCBIfam" id="TIGR02074">
    <property type="entry name" value="PBP_1a_fam"/>
    <property type="match status" value="1"/>
</dbReference>
<evidence type="ECO:0000256" key="13">
    <source>
        <dbReference type="ARBA" id="ARBA00023136"/>
    </source>
</evidence>
<dbReference type="STRING" id="1234409.C683_0529"/>
<keyword evidence="11" id="KW-0573">Peptidoglycan synthesis</keyword>
<dbReference type="OrthoDB" id="9766909at2"/>
<evidence type="ECO:0000256" key="8">
    <source>
        <dbReference type="ARBA" id="ARBA00022692"/>
    </source>
</evidence>
<dbReference type="SUPFAM" id="SSF56601">
    <property type="entry name" value="beta-lactamase/transpeptidase-like"/>
    <property type="match status" value="1"/>
</dbReference>
<dbReference type="InterPro" id="IPR023346">
    <property type="entry name" value="Lysozyme-like_dom_sf"/>
</dbReference>
<keyword evidence="6 22" id="KW-0328">Glycosyltransferase</keyword>
<reference evidence="22 23" key="1">
    <citation type="journal article" date="2013" name="Genome Announc.">
        <title>Draft Genome Sequence of Catellicoccus marimammalium, a Novel Species Commonly Found in Gull Feces.</title>
        <authorList>
            <person name="Weigand M.R."/>
            <person name="Ryu H."/>
            <person name="Bozcek L."/>
            <person name="Konstantinidis K.T."/>
            <person name="Santo Domingo J.W."/>
        </authorList>
    </citation>
    <scope>NUCLEOTIDE SEQUENCE [LARGE SCALE GENOMIC DNA]</scope>
    <source>
        <strain evidence="22 23">M35/04/3</strain>
    </source>
</reference>
<dbReference type="EC" id="2.4.1.129" evidence="22"/>
<sequence length="736" mass="82467">MPEENQSRRSRREQREQKEKQERQEQKTRKREKRHREPKPVEEQNLLEKGWYKVKPYLQRFWEKFKALWKKYHMTKVVLLVGLTFILVSSAYLFYLAKTADVSQLESNLKQMTTIYDKDGDKAGTLYSQKGTYVNIDKISPNIQKAVVSTEDRRFYEHHGFDPIGIARAAVRMIFNGGSTAGGGGSTLTQQLAKNAYLTQKQTFDRKARELFLAIEIEKHYSKKEILAMYLNNAYFGNGVWGVEDASKRYFGKDADQLSVSEAACLAGMLKGPGLYNPIDHYDNAIKRRNTVLQLMLDNKAITQQQYDAAKAQGLQLADTYHEPDDTYKYPYYFDAVIDEAVNDFDIKEEDIMDKGYKIYTYLDQNYQAQMQKTFDNNSLFPGPATKDGVQAASVAITPSNGGVSAVVGGRGEHTFRGYNRATMAKRQPGSTMKPLVYTLALEDGMTPETKLQDEPLDYYKVKNYDGTYSGTVTLYQATIRSLNPPAVEVLKKVGIDQAMKKIKKFGIPLVKDDNYYGLVLGGLSKGATPIQMADAYSTFANKGERYPAHFIKKIVNASGEVVVDNTGEKPVKVTSPKVAEEMTGILQGVYNQGTGASAKPANYTIAGKTGTTEAVVSGSNKGESKDQWMIGYTPDIVVATWMGYDKTTNNNYLTGSSGTTLAQVFKNEMEGILPYTKNTSFEVGDAGQAQKANQNGNSFWNDLKDKAGKVVEKTKEHLPALKEKVSNFFQQFSPQ</sequence>
<evidence type="ECO:0000259" key="20">
    <source>
        <dbReference type="Pfam" id="PF00905"/>
    </source>
</evidence>
<dbReference type="PANTHER" id="PTHR32282">
    <property type="entry name" value="BINDING PROTEIN TRANSPEPTIDASE, PUTATIVE-RELATED"/>
    <property type="match status" value="1"/>
</dbReference>
<feature type="compositionally biased region" description="Basic residues" evidence="18">
    <location>
        <begin position="28"/>
        <end position="37"/>
    </location>
</feature>
<dbReference type="Gene3D" id="1.10.3810.10">
    <property type="entry name" value="Biosynthetic peptidoglycan transglycosylase-like"/>
    <property type="match status" value="1"/>
</dbReference>
<evidence type="ECO:0000256" key="17">
    <source>
        <dbReference type="ARBA" id="ARBA00049902"/>
    </source>
</evidence>
<dbReference type="GO" id="GO:0006508">
    <property type="term" value="P:proteolysis"/>
    <property type="evidence" value="ECO:0007669"/>
    <property type="project" value="UniProtKB-KW"/>
</dbReference>
<keyword evidence="9" id="KW-0378">Hydrolase</keyword>
<comment type="similarity">
    <text evidence="2">In the N-terminal section; belongs to the glycosyltransferase 51 family.</text>
</comment>
<keyword evidence="13 19" id="KW-0472">Membrane</keyword>
<feature type="domain" description="Glycosyl transferase family 51" evidence="21">
    <location>
        <begin position="124"/>
        <end position="296"/>
    </location>
</feature>
<keyword evidence="3" id="KW-1003">Cell membrane</keyword>
<dbReference type="InterPro" id="IPR050396">
    <property type="entry name" value="Glycosyltr_51/Transpeptidase"/>
</dbReference>
<evidence type="ECO:0000259" key="21">
    <source>
        <dbReference type="Pfam" id="PF00912"/>
    </source>
</evidence>
<dbReference type="EMBL" id="AMYT01000012">
    <property type="protein sequence ID" value="EKU27535.1"/>
    <property type="molecule type" value="Genomic_DNA"/>
</dbReference>
<keyword evidence="7 22" id="KW-0808">Transferase</keyword>
<name>K8Z9L3_9ENTE</name>
<dbReference type="AlphaFoldDB" id="K8Z9L3"/>
<proteinExistence type="inferred from homology"/>
<dbReference type="GO" id="GO:0008955">
    <property type="term" value="F:peptidoglycan glycosyltransferase activity"/>
    <property type="evidence" value="ECO:0007669"/>
    <property type="project" value="UniProtKB-EC"/>
</dbReference>
<feature type="domain" description="Penicillin-binding protein transpeptidase" evidence="20">
    <location>
        <begin position="394"/>
        <end position="670"/>
    </location>
</feature>
<dbReference type="GO" id="GO:0008360">
    <property type="term" value="P:regulation of cell shape"/>
    <property type="evidence" value="ECO:0007669"/>
    <property type="project" value="UniProtKB-KW"/>
</dbReference>
<dbReference type="Pfam" id="PF00912">
    <property type="entry name" value="Transgly"/>
    <property type="match status" value="1"/>
</dbReference>
<dbReference type="SUPFAM" id="SSF53955">
    <property type="entry name" value="Lysozyme-like"/>
    <property type="match status" value="1"/>
</dbReference>
<dbReference type="Gene3D" id="3.40.710.10">
    <property type="entry name" value="DD-peptidase/beta-lactamase superfamily"/>
    <property type="match status" value="1"/>
</dbReference>
<comment type="similarity">
    <text evidence="1">In the C-terminal section; belongs to the transpeptidase family.</text>
</comment>
<evidence type="ECO:0000256" key="14">
    <source>
        <dbReference type="ARBA" id="ARBA00023268"/>
    </source>
</evidence>
<evidence type="ECO:0000313" key="23">
    <source>
        <dbReference type="Proteomes" id="UP000016057"/>
    </source>
</evidence>
<keyword evidence="15" id="KW-0961">Cell wall biogenesis/degradation</keyword>
<evidence type="ECO:0000256" key="1">
    <source>
        <dbReference type="ARBA" id="ARBA00007090"/>
    </source>
</evidence>
<accession>K8Z9L3</accession>
<dbReference type="eggNOG" id="COG0744">
    <property type="taxonomic scope" value="Bacteria"/>
</dbReference>
<comment type="catalytic activity">
    <reaction evidence="16">
        <text>Preferential cleavage: (Ac)2-L-Lys-D-Ala-|-D-Ala. Also transpeptidation of peptidyl-alanyl moieties that are N-acyl substituents of D-alanine.</text>
        <dbReference type="EC" id="3.4.16.4"/>
    </reaction>
</comment>
<dbReference type="Gene3D" id="6.20.370.110">
    <property type="match status" value="1"/>
</dbReference>
<evidence type="ECO:0000256" key="15">
    <source>
        <dbReference type="ARBA" id="ARBA00023316"/>
    </source>
</evidence>
<comment type="caution">
    <text evidence="22">The sequence shown here is derived from an EMBL/GenBank/DDBJ whole genome shotgun (WGS) entry which is preliminary data.</text>
</comment>
<evidence type="ECO:0000256" key="18">
    <source>
        <dbReference type="SAM" id="MobiDB-lite"/>
    </source>
</evidence>
<keyword evidence="4" id="KW-0121">Carboxypeptidase</keyword>
<keyword evidence="23" id="KW-1185">Reference proteome</keyword>
<feature type="compositionally biased region" description="Basic and acidic residues" evidence="18">
    <location>
        <begin position="13"/>
        <end position="27"/>
    </location>
</feature>
<dbReference type="InterPro" id="IPR036950">
    <property type="entry name" value="PBP_transglycosylase"/>
</dbReference>